<accession>X0X5B2</accession>
<evidence type="ECO:0000256" key="2">
    <source>
        <dbReference type="ARBA" id="ARBA00022803"/>
    </source>
</evidence>
<dbReference type="PROSITE" id="PS50005">
    <property type="entry name" value="TPR"/>
    <property type="match status" value="1"/>
</dbReference>
<dbReference type="Pfam" id="PF00515">
    <property type="entry name" value="TPR_1"/>
    <property type="match status" value="1"/>
</dbReference>
<dbReference type="SMART" id="SM00028">
    <property type="entry name" value="TPR"/>
    <property type="match status" value="3"/>
</dbReference>
<comment type="caution">
    <text evidence="3">The sequence shown here is derived from an EMBL/GenBank/DDBJ whole genome shotgun (WGS) entry which is preliminary data.</text>
</comment>
<keyword evidence="1" id="KW-0677">Repeat</keyword>
<feature type="non-terminal residue" evidence="3">
    <location>
        <position position="1"/>
    </location>
</feature>
<dbReference type="PANTHER" id="PTHR44943:SF8">
    <property type="entry name" value="TPR REPEAT-CONTAINING PROTEIN MJ0263"/>
    <property type="match status" value="1"/>
</dbReference>
<keyword evidence="2" id="KW-0802">TPR repeat</keyword>
<dbReference type="Gene3D" id="1.25.40.10">
    <property type="entry name" value="Tetratricopeptide repeat domain"/>
    <property type="match status" value="2"/>
</dbReference>
<evidence type="ECO:0000313" key="3">
    <source>
        <dbReference type="EMBL" id="GAG38215.1"/>
    </source>
</evidence>
<dbReference type="EMBL" id="BARS01048597">
    <property type="protein sequence ID" value="GAG38215.1"/>
    <property type="molecule type" value="Genomic_DNA"/>
</dbReference>
<name>X0X5B2_9ZZZZ</name>
<proteinExistence type="predicted"/>
<dbReference type="SUPFAM" id="SSF48452">
    <property type="entry name" value="TPR-like"/>
    <property type="match status" value="1"/>
</dbReference>
<gene>
    <name evidence="3" type="ORF">S01H1_72806</name>
</gene>
<dbReference type="InterPro" id="IPR051685">
    <property type="entry name" value="Ycf3/AcsC/BcsC/TPR_MFPF"/>
</dbReference>
<reference evidence="3" key="1">
    <citation type="journal article" date="2014" name="Front. Microbiol.">
        <title>High frequency of phylogenetically diverse reductive dehalogenase-homologous genes in deep subseafloor sedimentary metagenomes.</title>
        <authorList>
            <person name="Kawai M."/>
            <person name="Futagami T."/>
            <person name="Toyoda A."/>
            <person name="Takaki Y."/>
            <person name="Nishi S."/>
            <person name="Hori S."/>
            <person name="Arai W."/>
            <person name="Tsubouchi T."/>
            <person name="Morono Y."/>
            <person name="Uchiyama I."/>
            <person name="Ito T."/>
            <person name="Fujiyama A."/>
            <person name="Inagaki F."/>
            <person name="Takami H."/>
        </authorList>
    </citation>
    <scope>NUCLEOTIDE SEQUENCE</scope>
    <source>
        <strain evidence="3">Expedition CK06-06</strain>
    </source>
</reference>
<sequence length="241" mass="27522">DDLWSQILAGGASPGTLFFVLSKLKKEGRFKKVIQECLKALDFYPYDIHIRRLLAEAYFEEGLISQAETELEKATTLIADLITAYKLQAEIYKSEGRREEAFEAIKLYLAHRPGDQEALRLIETLKHAEETPITEPRPGIEEVTAPVEEVIDEGFPEIATPTLAEIYFNQGQIEEAIDTYEKVLEQNPQNERSGQRLEELKARMKAGTDTGDKKNDRVRQKNKKMIVILEAWRANIQEISN</sequence>
<dbReference type="InterPro" id="IPR011990">
    <property type="entry name" value="TPR-like_helical_dom_sf"/>
</dbReference>
<dbReference type="PANTHER" id="PTHR44943">
    <property type="entry name" value="CELLULOSE SYNTHASE OPERON PROTEIN C"/>
    <property type="match status" value="1"/>
</dbReference>
<dbReference type="AlphaFoldDB" id="X0X5B2"/>
<protein>
    <submittedName>
        <fullName evidence="3">Uncharacterized protein</fullName>
    </submittedName>
</protein>
<dbReference type="InterPro" id="IPR019734">
    <property type="entry name" value="TPR_rpt"/>
</dbReference>
<dbReference type="PROSITE" id="PS50293">
    <property type="entry name" value="TPR_REGION"/>
    <property type="match status" value="1"/>
</dbReference>
<evidence type="ECO:0000256" key="1">
    <source>
        <dbReference type="ARBA" id="ARBA00022737"/>
    </source>
</evidence>
<organism evidence="3">
    <name type="scientific">marine sediment metagenome</name>
    <dbReference type="NCBI Taxonomy" id="412755"/>
    <lineage>
        <taxon>unclassified sequences</taxon>
        <taxon>metagenomes</taxon>
        <taxon>ecological metagenomes</taxon>
    </lineage>
</organism>